<dbReference type="RefSeq" id="XP_038777007.1">
    <property type="nucleotide sequence ID" value="XM_038921079.1"/>
</dbReference>
<feature type="repeat" description="WD" evidence="3">
    <location>
        <begin position="271"/>
        <end position="300"/>
    </location>
</feature>
<feature type="domain" description="Lethal giant larvae (Lgl)-like C-terminal" evidence="4">
    <location>
        <begin position="543"/>
        <end position="933"/>
    </location>
</feature>
<dbReference type="GO" id="GO:0005737">
    <property type="term" value="C:cytoplasm"/>
    <property type="evidence" value="ECO:0007669"/>
    <property type="project" value="TreeGrafter"/>
</dbReference>
<keyword evidence="3" id="KW-0853">WD repeat</keyword>
<dbReference type="GO" id="GO:0005096">
    <property type="term" value="F:GTPase activator activity"/>
    <property type="evidence" value="ECO:0007669"/>
    <property type="project" value="TreeGrafter"/>
</dbReference>
<dbReference type="OrthoDB" id="19944at2759"/>
<dbReference type="InterPro" id="IPR015943">
    <property type="entry name" value="WD40/YVTN_repeat-like_dom_sf"/>
</dbReference>
<dbReference type="PANTHER" id="PTHR10241:SF25">
    <property type="entry name" value="TOMOSYN, ISOFORM C"/>
    <property type="match status" value="1"/>
</dbReference>
<dbReference type="GO" id="GO:0019905">
    <property type="term" value="F:syntaxin binding"/>
    <property type="evidence" value="ECO:0007669"/>
    <property type="project" value="TreeGrafter"/>
</dbReference>
<dbReference type="EMBL" id="CP064812">
    <property type="protein sequence ID" value="QPG73442.1"/>
    <property type="molecule type" value="Genomic_DNA"/>
</dbReference>
<organism evidence="5 6">
    <name type="scientific">Eeniella nana</name>
    <name type="common">Yeast</name>
    <name type="synonym">Brettanomyces nanus</name>
    <dbReference type="NCBI Taxonomy" id="13502"/>
    <lineage>
        <taxon>Eukaryota</taxon>
        <taxon>Fungi</taxon>
        <taxon>Dikarya</taxon>
        <taxon>Ascomycota</taxon>
        <taxon>Saccharomycotina</taxon>
        <taxon>Pichiomycetes</taxon>
        <taxon>Pichiales</taxon>
        <taxon>Pichiaceae</taxon>
        <taxon>Brettanomyces</taxon>
    </lineage>
</organism>
<dbReference type="Gene3D" id="2.130.10.10">
    <property type="entry name" value="YVTN repeat-like/Quinoprotein amine dehydrogenase"/>
    <property type="match status" value="1"/>
</dbReference>
<dbReference type="GO" id="GO:0006893">
    <property type="term" value="P:Golgi to plasma membrane transport"/>
    <property type="evidence" value="ECO:0007669"/>
    <property type="project" value="TreeGrafter"/>
</dbReference>
<dbReference type="KEGG" id="bnn:FOA43_000752"/>
<dbReference type="GO" id="GO:0045159">
    <property type="term" value="F:myosin II binding"/>
    <property type="evidence" value="ECO:0007669"/>
    <property type="project" value="TreeGrafter"/>
</dbReference>
<keyword evidence="6" id="KW-1185">Reference proteome</keyword>
<dbReference type="SUPFAM" id="SSF50978">
    <property type="entry name" value="WD40 repeat-like"/>
    <property type="match status" value="1"/>
</dbReference>
<dbReference type="GeneID" id="62194153"/>
<dbReference type="GO" id="GO:0005886">
    <property type="term" value="C:plasma membrane"/>
    <property type="evidence" value="ECO:0007669"/>
    <property type="project" value="TreeGrafter"/>
</dbReference>
<evidence type="ECO:0000313" key="5">
    <source>
        <dbReference type="EMBL" id="QPG73442.1"/>
    </source>
</evidence>
<accession>A0A875RZZ2</accession>
<protein>
    <recommendedName>
        <fullName evidence="4">Lethal giant larvae (Lgl)-like C-terminal domain-containing protein</fullName>
    </recommendedName>
</protein>
<dbReference type="InterPro" id="IPR036322">
    <property type="entry name" value="WD40_repeat_dom_sf"/>
</dbReference>
<comment type="similarity">
    <text evidence="1">Belongs to the WD repeat L(2)GL family.</text>
</comment>
<evidence type="ECO:0000256" key="3">
    <source>
        <dbReference type="PROSITE-ProRule" id="PRU00221"/>
    </source>
</evidence>
<dbReference type="GO" id="GO:0006887">
    <property type="term" value="P:exocytosis"/>
    <property type="evidence" value="ECO:0007669"/>
    <property type="project" value="UniProtKB-KW"/>
</dbReference>
<evidence type="ECO:0000259" key="4">
    <source>
        <dbReference type="Pfam" id="PF08596"/>
    </source>
</evidence>
<name>A0A875RZZ2_EENNA</name>
<dbReference type="InterPro" id="IPR013905">
    <property type="entry name" value="Lgl_C_dom"/>
</dbReference>
<evidence type="ECO:0000256" key="1">
    <source>
        <dbReference type="ARBA" id="ARBA00008070"/>
    </source>
</evidence>
<dbReference type="Proteomes" id="UP000662931">
    <property type="component" value="Chromosome 1"/>
</dbReference>
<dbReference type="Pfam" id="PF08596">
    <property type="entry name" value="Lgl_C"/>
    <property type="match status" value="1"/>
</dbReference>
<dbReference type="PROSITE" id="PS50082">
    <property type="entry name" value="WD_REPEATS_2"/>
    <property type="match status" value="1"/>
</dbReference>
<proteinExistence type="inferred from homology"/>
<gene>
    <name evidence="5" type="ORF">FOA43_000752</name>
</gene>
<dbReference type="InterPro" id="IPR001680">
    <property type="entry name" value="WD40_rpt"/>
</dbReference>
<evidence type="ECO:0000313" key="6">
    <source>
        <dbReference type="Proteomes" id="UP000662931"/>
    </source>
</evidence>
<dbReference type="AlphaFoldDB" id="A0A875RZZ2"/>
<evidence type="ECO:0000256" key="2">
    <source>
        <dbReference type="ARBA" id="ARBA00022483"/>
    </source>
</evidence>
<sequence length="1043" mass="116629">MVFGKGSKLREKIKKVENNLSESSSDGLGIKKSSMKLPKFRRSTDNLSTGMENMLFDIYELQKYGEAGRVKLLAYDPVQSLMAVVTEFNHISIFGQARVSYTLQLETVNPIRAIRFVKGVYLLVFDTLNTIFVISLFSKSVIRKIVSRIPITAFETDYSLEFVFVGLKNGDVKAFDIESGRETFLNIPSAQRANFPLIADRHVCCLKIHPRDIGTLLISYPKETVTYNIVTNQVINYFIYKLQRTAVGGPNAVYNYSSDGYYVPNVTHCLWHPNGLHIVTVHDDTSLVFWDAKTGEKILARTLFDSYVDAPTGTECHPEKDKMTVIKSIRWLCDSDPERTSLLIMGGDSYETEGYHQLVRMNFGKMISYSMSSYQHMADYYSQPKQQNIFAIHSKGSIHDFIPLPEKSPYFDGNQKPALVAVIMSDGTLKFLNYPEGSLSYEARRFPSTVSWLNPKITCSSSSYLDKRLLNGIFESFPKNLNILKGGIPSRPKYRADAGSVIISGHESGFIRVWNSSEGDLNSSNVLEIDISAILQDDSLESSVSGVSFAPEQMEISCSLFNGDVLLFSFQVNKYYQPEVAASGLINGMKSLSLGDRAIIDISDRAPLNVKKGFMPRLLVRSLQNGKVTSLCNSNVGFVAIGYESGRLLVIDRRGGTAIFNEVLQDTGLSIQIVPTSIQFGYGITSTDSAKCHVLMYVGSSIGRLITYIFESDIRGRFSVHQVEQIDANDSDIVDIIAVNSTTGRPCNPNMHQLNGQPTEADLSFPLVISTSSSDIRVVKNNGKIAHKTFNKGDISKLGITGARMPDGNVSFCVISIHGQSKKIVALSLPSLSQLCDVRIPYRIEGKYAKQSSVLPLGDVFLRITETEAVMVNIMNLRKPIRGPTTDDGSSDILFLKNIVIPWRPTFNQMLKNTPSITYTQLYKLMIGKERPKNGTDEECRLSWNVSPHNPLNYNILGTKKPEYYDPNALHQNLELNKSPETAHKFDSNRQSGSWQVSKLKNYANKTWETKADKIENYVSDANDNFDKFVSQTKKDIVKSMFQ</sequence>
<reference evidence="5" key="1">
    <citation type="submission" date="2020-10" db="EMBL/GenBank/DDBJ databases">
        <authorList>
            <person name="Roach M.J.R."/>
        </authorList>
    </citation>
    <scope>NUCLEOTIDE SEQUENCE</scope>
    <source>
        <strain evidence="5">CBS 1945</strain>
    </source>
</reference>
<keyword evidence="2" id="KW-0268">Exocytosis</keyword>
<dbReference type="PANTHER" id="PTHR10241">
    <property type="entry name" value="LETHAL 2 GIANT LARVAE PROTEIN"/>
    <property type="match status" value="1"/>
</dbReference>